<proteinExistence type="predicted"/>
<name>A0A9X2P7A0_9BACT</name>
<feature type="transmembrane region" description="Helical" evidence="6">
    <location>
        <begin position="547"/>
        <end position="569"/>
    </location>
</feature>
<gene>
    <name evidence="7" type="ORF">NU887_16825</name>
</gene>
<dbReference type="Gene3D" id="1.20.1080.10">
    <property type="entry name" value="Glycerol uptake facilitator protein"/>
    <property type="match status" value="1"/>
</dbReference>
<evidence type="ECO:0000313" key="8">
    <source>
        <dbReference type="Proteomes" id="UP001142175"/>
    </source>
</evidence>
<feature type="region of interest" description="Disordered" evidence="5">
    <location>
        <begin position="666"/>
        <end position="696"/>
    </location>
</feature>
<evidence type="ECO:0000313" key="7">
    <source>
        <dbReference type="EMBL" id="MCR9016702.1"/>
    </source>
</evidence>
<evidence type="ECO:0000256" key="6">
    <source>
        <dbReference type="SAM" id="Phobius"/>
    </source>
</evidence>
<dbReference type="PIRSF" id="PIRSF015380">
    <property type="entry name" value="Site-sp_rcmb"/>
    <property type="match status" value="1"/>
</dbReference>
<dbReference type="Pfam" id="PF10136">
    <property type="entry name" value="SpecificRecomb"/>
    <property type="match status" value="1"/>
</dbReference>
<keyword evidence="4 6" id="KW-0472">Membrane</keyword>
<protein>
    <submittedName>
        <fullName evidence="7">Site-specific recombinase</fullName>
    </submittedName>
</protein>
<dbReference type="RefSeq" id="WP_258424550.1">
    <property type="nucleotide sequence ID" value="NZ_JANSUY010000017.1"/>
</dbReference>
<evidence type="ECO:0000256" key="3">
    <source>
        <dbReference type="ARBA" id="ARBA00022989"/>
    </source>
</evidence>
<dbReference type="InterPro" id="IPR011385">
    <property type="entry name" value="Site-sp_rcmbase"/>
</dbReference>
<feature type="transmembrane region" description="Helical" evidence="6">
    <location>
        <begin position="337"/>
        <end position="360"/>
    </location>
</feature>
<sequence length="696" mass="79105">MDFSDIIDQIKTQHQDKSSDLLLAVINQIRPPKGRLYLAKDNLNSFKDELRKNPELIVKLRSYLKALFDQKQYIQILSESGILTGKGFFPEAFERINTYFLPKVYDEMDVMAIFVSVFHKKWDYLWINDIPTEDYADFFELLGCTEIENLSEKDRLISQTLNSILVLSQRISALGLEPEILSKLPELEYFDSPFIVQNKSVFEYVDQFQNIEDFDKSDQNADFKHLMVMLSQCEEYLLLIRKDKKKFGTDLHLSYMLLRLSQNIDRLKSLLKLLTKSDDKSNFQGEIELLKILVKAVNRKNSLSDHIEQNVNLLAFQITEHAGKTGEHYIANSSKEWWNMLVSSMGGGFIVGFLSVIKVLIYYLRLPLFGEAFLYSMNYSFGFIGIHLTHSTLATKQPAMTASKLAAALDEVEKPKSVALGNLSEFVVKIFRSQFIAFVGNVIMALPVAFLIAYGYHYFSGSHIAGQEKAFKLISEMNPINSLALFHAGITGVFLFLSGMISGYYDNKNVYNQIPKRIKNHKGLIRIFGQKRTDSLSDYLDNNLGSLAGNFFLGVFLGSMGSLGIIFGLPLDVQHITFASGNFGLAFASVGDQLTLNEVLLTVSGIFGIGVMNFLVSFSLAIFVAIKSRNVTFKQSKKLFGILILRFLKNPHHFFLPVYDNVLPEESKSNKEKDDKVLKNNKNPESEERKVRPIKK</sequence>
<dbReference type="EMBL" id="JANSUY010000017">
    <property type="protein sequence ID" value="MCR9016702.1"/>
    <property type="molecule type" value="Genomic_DNA"/>
</dbReference>
<evidence type="ECO:0000256" key="1">
    <source>
        <dbReference type="ARBA" id="ARBA00004141"/>
    </source>
</evidence>
<reference evidence="7" key="1">
    <citation type="submission" date="2022-08" db="EMBL/GenBank/DDBJ databases">
        <authorList>
            <person name="Zhang D."/>
        </authorList>
    </citation>
    <scope>NUCLEOTIDE SEQUENCE</scope>
    <source>
        <strain evidence="7">XJ19-11</strain>
    </source>
</reference>
<organism evidence="7 8">
    <name type="scientific">Aquiflexum gelatinilyticum</name>
    <dbReference type="NCBI Taxonomy" id="2961943"/>
    <lineage>
        <taxon>Bacteria</taxon>
        <taxon>Pseudomonadati</taxon>
        <taxon>Bacteroidota</taxon>
        <taxon>Cytophagia</taxon>
        <taxon>Cytophagales</taxon>
        <taxon>Cyclobacteriaceae</taxon>
        <taxon>Aquiflexum</taxon>
    </lineage>
</organism>
<comment type="subcellular location">
    <subcellularLocation>
        <location evidence="1">Membrane</location>
        <topology evidence="1">Multi-pass membrane protein</topology>
    </subcellularLocation>
</comment>
<keyword evidence="3 6" id="KW-1133">Transmembrane helix</keyword>
<comment type="caution">
    <text evidence="7">The sequence shown here is derived from an EMBL/GenBank/DDBJ whole genome shotgun (WGS) entry which is preliminary data.</text>
</comment>
<dbReference type="GO" id="GO:0016020">
    <property type="term" value="C:membrane"/>
    <property type="evidence" value="ECO:0007669"/>
    <property type="project" value="UniProtKB-SubCell"/>
</dbReference>
<evidence type="ECO:0000256" key="4">
    <source>
        <dbReference type="ARBA" id="ARBA00023136"/>
    </source>
</evidence>
<feature type="transmembrane region" description="Helical" evidence="6">
    <location>
        <begin position="480"/>
        <end position="505"/>
    </location>
</feature>
<feature type="transmembrane region" description="Helical" evidence="6">
    <location>
        <begin position="372"/>
        <end position="390"/>
    </location>
</feature>
<evidence type="ECO:0000256" key="2">
    <source>
        <dbReference type="ARBA" id="ARBA00022692"/>
    </source>
</evidence>
<dbReference type="AlphaFoldDB" id="A0A9X2P7A0"/>
<keyword evidence="2 6" id="KW-0812">Transmembrane</keyword>
<accession>A0A9X2P7A0</accession>
<keyword evidence="8" id="KW-1185">Reference proteome</keyword>
<feature type="transmembrane region" description="Helical" evidence="6">
    <location>
        <begin position="600"/>
        <end position="626"/>
    </location>
</feature>
<evidence type="ECO:0000256" key="5">
    <source>
        <dbReference type="SAM" id="MobiDB-lite"/>
    </source>
</evidence>
<dbReference type="Proteomes" id="UP001142175">
    <property type="component" value="Unassembled WGS sequence"/>
</dbReference>
<dbReference type="InterPro" id="IPR023271">
    <property type="entry name" value="Aquaporin-like"/>
</dbReference>
<feature type="transmembrane region" description="Helical" evidence="6">
    <location>
        <begin position="435"/>
        <end position="459"/>
    </location>
</feature>